<keyword evidence="2" id="KW-0812">Transmembrane</keyword>
<dbReference type="Proteomes" id="UP000283210">
    <property type="component" value="Chromosome 20"/>
</dbReference>
<keyword evidence="4" id="KW-1185">Reference proteome</keyword>
<evidence type="ECO:0000313" key="4">
    <source>
        <dbReference type="Proteomes" id="UP000283210"/>
    </source>
</evidence>
<reference evidence="3 4" key="1">
    <citation type="submission" date="2018-11" db="EMBL/GenBank/DDBJ databases">
        <authorList>
            <person name="Lopez-Roques C."/>
            <person name="Donnadieu C."/>
            <person name="Bouchez O."/>
            <person name="Klopp C."/>
            <person name="Cabau C."/>
            <person name="Zahm M."/>
        </authorList>
    </citation>
    <scope>NUCLEOTIDE SEQUENCE [LARGE SCALE GENOMIC DNA]</scope>
    <source>
        <strain evidence="3">RS831</strain>
        <tissue evidence="3">Whole body</tissue>
    </source>
</reference>
<organism evidence="3 4">
    <name type="scientific">Oryzias javanicus</name>
    <name type="common">Javanese ricefish</name>
    <name type="synonym">Aplocheilus javanicus</name>
    <dbReference type="NCBI Taxonomy" id="123683"/>
    <lineage>
        <taxon>Eukaryota</taxon>
        <taxon>Metazoa</taxon>
        <taxon>Chordata</taxon>
        <taxon>Craniata</taxon>
        <taxon>Vertebrata</taxon>
        <taxon>Euteleostomi</taxon>
        <taxon>Actinopterygii</taxon>
        <taxon>Neopterygii</taxon>
        <taxon>Teleostei</taxon>
        <taxon>Neoteleostei</taxon>
        <taxon>Acanthomorphata</taxon>
        <taxon>Ovalentaria</taxon>
        <taxon>Atherinomorphae</taxon>
        <taxon>Beloniformes</taxon>
        <taxon>Adrianichthyidae</taxon>
        <taxon>Oryziinae</taxon>
        <taxon>Oryzias</taxon>
    </lineage>
</organism>
<keyword evidence="2" id="KW-1133">Transmembrane helix</keyword>
<feature type="transmembrane region" description="Helical" evidence="2">
    <location>
        <begin position="83"/>
        <end position="105"/>
    </location>
</feature>
<evidence type="ECO:0000256" key="1">
    <source>
        <dbReference type="SAM" id="MobiDB-lite"/>
    </source>
</evidence>
<dbReference type="AlphaFoldDB" id="A0A3S2P755"/>
<name>A0A3S2P755_ORYJA</name>
<accession>A0A3S2P755</accession>
<gene>
    <name evidence="3" type="ORF">OJAV_G00200870</name>
</gene>
<evidence type="ECO:0000313" key="3">
    <source>
        <dbReference type="EMBL" id="RVE59099.1"/>
    </source>
</evidence>
<keyword evidence="2" id="KW-0472">Membrane</keyword>
<evidence type="ECO:0000256" key="2">
    <source>
        <dbReference type="SAM" id="Phobius"/>
    </source>
</evidence>
<dbReference type="EMBL" id="CM012456">
    <property type="protein sequence ID" value="RVE59099.1"/>
    <property type="molecule type" value="Genomic_DNA"/>
</dbReference>
<proteinExistence type="predicted"/>
<sequence length="118" mass="12997">MLDGHVPLETGETTRDELYLSGLEGETRREREARREGGGPEPGVRTRNQPNHISEETPFPSATFPKHFAALLVPPPSSSSPPFIIIIIIAPPLLNATIIILLATMSRRKQPSPNKVRL</sequence>
<protein>
    <submittedName>
        <fullName evidence="3">Uncharacterized protein</fullName>
    </submittedName>
</protein>
<reference evidence="3 4" key="2">
    <citation type="submission" date="2019-01" db="EMBL/GenBank/DDBJ databases">
        <title>A chromosome length genome reference of the Java medaka (oryzias javanicus).</title>
        <authorList>
            <person name="Herpin A."/>
            <person name="Takehana Y."/>
            <person name="Naruse K."/>
            <person name="Ansai S."/>
            <person name="Kawaguchi M."/>
        </authorList>
    </citation>
    <scope>NUCLEOTIDE SEQUENCE [LARGE SCALE GENOMIC DNA]</scope>
    <source>
        <strain evidence="3">RS831</strain>
        <tissue evidence="3">Whole body</tissue>
    </source>
</reference>
<feature type="compositionally biased region" description="Basic and acidic residues" evidence="1">
    <location>
        <begin position="25"/>
        <end position="38"/>
    </location>
</feature>
<feature type="region of interest" description="Disordered" evidence="1">
    <location>
        <begin position="1"/>
        <end position="60"/>
    </location>
</feature>